<gene>
    <name evidence="1" type="ORF">DILT_LOCUS18269</name>
</gene>
<organism evidence="1 2">
    <name type="scientific">Dibothriocephalus latus</name>
    <name type="common">Fish tapeworm</name>
    <name type="synonym">Diphyllobothrium latum</name>
    <dbReference type="NCBI Taxonomy" id="60516"/>
    <lineage>
        <taxon>Eukaryota</taxon>
        <taxon>Metazoa</taxon>
        <taxon>Spiralia</taxon>
        <taxon>Lophotrochozoa</taxon>
        <taxon>Platyhelminthes</taxon>
        <taxon>Cestoda</taxon>
        <taxon>Eucestoda</taxon>
        <taxon>Diphyllobothriidea</taxon>
        <taxon>Diphyllobothriidae</taxon>
        <taxon>Dibothriocephalus</taxon>
    </lineage>
</organism>
<evidence type="ECO:0000313" key="1">
    <source>
        <dbReference type="EMBL" id="VDN40512.1"/>
    </source>
</evidence>
<protein>
    <submittedName>
        <fullName evidence="1">Uncharacterized protein</fullName>
    </submittedName>
</protein>
<sequence>MQGRHLAPGSGLQQLRLSFLADTVLSGACHSSDSHRRHSKLRQSVLPSGHLPMFLHTGAV</sequence>
<proteinExistence type="predicted"/>
<dbReference type="Proteomes" id="UP000281553">
    <property type="component" value="Unassembled WGS sequence"/>
</dbReference>
<evidence type="ECO:0000313" key="2">
    <source>
        <dbReference type="Proteomes" id="UP000281553"/>
    </source>
</evidence>
<dbReference type="EMBL" id="UYRU01098857">
    <property type="protein sequence ID" value="VDN40512.1"/>
    <property type="molecule type" value="Genomic_DNA"/>
</dbReference>
<dbReference type="AlphaFoldDB" id="A0A3P7R9T9"/>
<keyword evidence="2" id="KW-1185">Reference proteome</keyword>
<accession>A0A3P7R9T9</accession>
<reference evidence="1 2" key="1">
    <citation type="submission" date="2018-11" db="EMBL/GenBank/DDBJ databases">
        <authorList>
            <consortium name="Pathogen Informatics"/>
        </authorList>
    </citation>
    <scope>NUCLEOTIDE SEQUENCE [LARGE SCALE GENOMIC DNA]</scope>
</reference>
<name>A0A3P7R9T9_DIBLA</name>